<feature type="compositionally biased region" description="Polar residues" evidence="1">
    <location>
        <begin position="13"/>
        <end position="30"/>
    </location>
</feature>
<proteinExistence type="predicted"/>
<dbReference type="EMBL" id="CAJOBH010050894">
    <property type="protein sequence ID" value="CAF4378704.1"/>
    <property type="molecule type" value="Genomic_DNA"/>
</dbReference>
<dbReference type="Proteomes" id="UP000681720">
    <property type="component" value="Unassembled WGS sequence"/>
</dbReference>
<evidence type="ECO:0000256" key="1">
    <source>
        <dbReference type="SAM" id="MobiDB-lite"/>
    </source>
</evidence>
<name>A0A8S2V5C9_9BILA</name>
<sequence>MAKSGFVPAWMKIQSSDKTNGNQKLTIERTNNNNNNNNNIRQSQTSNR</sequence>
<protein>
    <submittedName>
        <fullName evidence="2">Uncharacterized protein</fullName>
    </submittedName>
</protein>
<organism evidence="2 4">
    <name type="scientific">Rotaria magnacalcarata</name>
    <dbReference type="NCBI Taxonomy" id="392030"/>
    <lineage>
        <taxon>Eukaryota</taxon>
        <taxon>Metazoa</taxon>
        <taxon>Spiralia</taxon>
        <taxon>Gnathifera</taxon>
        <taxon>Rotifera</taxon>
        <taxon>Eurotatoria</taxon>
        <taxon>Bdelloidea</taxon>
        <taxon>Philodinida</taxon>
        <taxon>Philodinidae</taxon>
        <taxon>Rotaria</taxon>
    </lineage>
</organism>
<feature type="region of interest" description="Disordered" evidence="1">
    <location>
        <begin position="1"/>
        <end position="48"/>
    </location>
</feature>
<evidence type="ECO:0000313" key="2">
    <source>
        <dbReference type="EMBL" id="CAF4378704.1"/>
    </source>
</evidence>
<gene>
    <name evidence="2" type="ORF">BYL167_LOCUS30641</name>
    <name evidence="3" type="ORF">GIL414_LOCUS35219</name>
</gene>
<evidence type="ECO:0000313" key="4">
    <source>
        <dbReference type="Proteomes" id="UP000681967"/>
    </source>
</evidence>
<reference evidence="2" key="1">
    <citation type="submission" date="2021-02" db="EMBL/GenBank/DDBJ databases">
        <authorList>
            <person name="Nowell W R."/>
        </authorList>
    </citation>
    <scope>NUCLEOTIDE SEQUENCE</scope>
</reference>
<dbReference type="AlphaFoldDB" id="A0A8S2V5C9"/>
<accession>A0A8S2V5C9</accession>
<dbReference type="EMBL" id="CAJOBJ010083758">
    <property type="protein sequence ID" value="CAF4512042.1"/>
    <property type="molecule type" value="Genomic_DNA"/>
</dbReference>
<evidence type="ECO:0000313" key="3">
    <source>
        <dbReference type="EMBL" id="CAF4512042.1"/>
    </source>
</evidence>
<feature type="non-terminal residue" evidence="2">
    <location>
        <position position="1"/>
    </location>
</feature>
<dbReference type="Proteomes" id="UP000681967">
    <property type="component" value="Unassembled WGS sequence"/>
</dbReference>
<comment type="caution">
    <text evidence="2">The sequence shown here is derived from an EMBL/GenBank/DDBJ whole genome shotgun (WGS) entry which is preliminary data.</text>
</comment>